<dbReference type="NCBIfam" id="NF033581">
    <property type="entry name" value="transpos_IS5_4"/>
    <property type="match status" value="1"/>
</dbReference>
<evidence type="ECO:0000259" key="7">
    <source>
        <dbReference type="Pfam" id="PF05598"/>
    </source>
</evidence>
<sequence length="326" mass="37667">MAIANRIGFVATMDQITFSEAEYQTKKRKTRREIFLERMDKLIPWKQLEKKVARYYPKGQNGRPPYPLPAMLRVHCMQLFYNLSDPAMEDALYEIESMRHFAGLKLDRLPDETTILNFRHFLEQHGLGKALFKEVNKHLEKNGLMLREGSIVDATIISAPSSTKNSTGKRDPEMHQTRKGNEWHFGMKMHIGVDDTLGLIHSIDTTAANVHDIVPTDKLLHGEEQRVFGDAGYLGIQKRDEHKHRENVSWFIAKRPGTRKKLDADKLKAEKIKASVRAKVEHPFRYIKQVFGYSKVRYRGLAKNNNRLHLLAAFSNLLIGEKYMLA</sequence>
<gene>
    <name evidence="8" type="ordered locus">Maqu_4027</name>
</gene>
<evidence type="ECO:0000256" key="1">
    <source>
        <dbReference type="ARBA" id="ARBA00003544"/>
    </source>
</evidence>
<evidence type="ECO:0000313" key="9">
    <source>
        <dbReference type="Proteomes" id="UP000000998"/>
    </source>
</evidence>
<evidence type="ECO:0000313" key="8">
    <source>
        <dbReference type="EMBL" id="ABM21300.1"/>
    </source>
</evidence>
<dbReference type="InterPro" id="IPR047959">
    <property type="entry name" value="Transpos_IS5"/>
</dbReference>
<dbReference type="GO" id="GO:0004803">
    <property type="term" value="F:transposase activity"/>
    <property type="evidence" value="ECO:0007669"/>
    <property type="project" value="InterPro"/>
</dbReference>
<feature type="domain" description="Transposase IS4-like" evidence="6">
    <location>
        <begin position="147"/>
        <end position="317"/>
    </location>
</feature>
<comment type="similarity">
    <text evidence="2">Belongs to the transposase 11 family.</text>
</comment>
<evidence type="ECO:0000256" key="5">
    <source>
        <dbReference type="ARBA" id="ARBA00023172"/>
    </source>
</evidence>
<evidence type="ECO:0000259" key="6">
    <source>
        <dbReference type="Pfam" id="PF01609"/>
    </source>
</evidence>
<evidence type="ECO:0000256" key="2">
    <source>
        <dbReference type="ARBA" id="ARBA00010075"/>
    </source>
</evidence>
<dbReference type="GO" id="GO:0003677">
    <property type="term" value="F:DNA binding"/>
    <property type="evidence" value="ECO:0007669"/>
    <property type="project" value="UniProtKB-KW"/>
</dbReference>
<geneLocation type="plasmid" evidence="8 9">
    <name>pMAQU02</name>
</geneLocation>
<dbReference type="EMBL" id="CP000516">
    <property type="protein sequence ID" value="ABM21300.1"/>
    <property type="molecule type" value="Genomic_DNA"/>
</dbReference>
<keyword evidence="3" id="KW-0815">Transposition</keyword>
<dbReference type="Proteomes" id="UP000000998">
    <property type="component" value="Plasmid pMAQU02"/>
</dbReference>
<accession>A1U8I1</accession>
<evidence type="ECO:0000256" key="3">
    <source>
        <dbReference type="ARBA" id="ARBA00022578"/>
    </source>
</evidence>
<comment type="function">
    <text evidence="1">Involved in the transposition of the insertion sequence IS5.</text>
</comment>
<dbReference type="Pfam" id="PF05598">
    <property type="entry name" value="DUF772"/>
    <property type="match status" value="1"/>
</dbReference>
<dbReference type="KEGG" id="maq:Maqu_4027"/>
<dbReference type="AlphaFoldDB" id="A1U8I1"/>
<organism evidence="8 9">
    <name type="scientific">Marinobacter nauticus (strain ATCC 700491 / DSM 11845 / VT8)</name>
    <name type="common">Marinobacter aquaeolei</name>
    <dbReference type="NCBI Taxonomy" id="351348"/>
    <lineage>
        <taxon>Bacteria</taxon>
        <taxon>Pseudomonadati</taxon>
        <taxon>Pseudomonadota</taxon>
        <taxon>Gammaproteobacteria</taxon>
        <taxon>Pseudomonadales</taxon>
        <taxon>Marinobacteraceae</taxon>
        <taxon>Marinobacter</taxon>
    </lineage>
</organism>
<protein>
    <submittedName>
        <fullName evidence="8">Transposase, IS4 family protein</fullName>
    </submittedName>
</protein>
<dbReference type="HOGENOM" id="CLU_049873_1_2_6"/>
<dbReference type="Pfam" id="PF01609">
    <property type="entry name" value="DDE_Tnp_1"/>
    <property type="match status" value="1"/>
</dbReference>
<dbReference type="InterPro" id="IPR002559">
    <property type="entry name" value="Transposase_11"/>
</dbReference>
<dbReference type="GO" id="GO:0006313">
    <property type="term" value="P:DNA transposition"/>
    <property type="evidence" value="ECO:0007669"/>
    <property type="project" value="InterPro"/>
</dbReference>
<dbReference type="InterPro" id="IPR008490">
    <property type="entry name" value="Transposase_InsH_N"/>
</dbReference>
<evidence type="ECO:0000256" key="4">
    <source>
        <dbReference type="ARBA" id="ARBA00023125"/>
    </source>
</evidence>
<dbReference type="PANTHER" id="PTHR35604">
    <property type="entry name" value="TRANSPOSASE INSH FOR INSERTION SEQUENCE ELEMENT IS5A-RELATED"/>
    <property type="match status" value="1"/>
</dbReference>
<proteinExistence type="inferred from homology"/>
<keyword evidence="8" id="KW-0614">Plasmid</keyword>
<name>A1U8I1_MARN8</name>
<keyword evidence="5" id="KW-0233">DNA recombination</keyword>
<dbReference type="PANTHER" id="PTHR35604:SF2">
    <property type="entry name" value="TRANSPOSASE INSH FOR INSERTION SEQUENCE ELEMENT IS5A-RELATED"/>
    <property type="match status" value="1"/>
</dbReference>
<keyword evidence="4" id="KW-0238">DNA-binding</keyword>
<feature type="domain" description="Transposase InsH N-terminal" evidence="7">
    <location>
        <begin position="28"/>
        <end position="120"/>
    </location>
</feature>
<reference evidence="9" key="1">
    <citation type="journal article" date="2011" name="Appl. Environ. Microbiol.">
        <title>Genomic potential of Marinobacter aquaeolei, a biogeochemical 'opportunitroph'.</title>
        <authorList>
            <person name="Singer E."/>
            <person name="Webb E.A."/>
            <person name="Nelson W.C."/>
            <person name="Heidelberg J.F."/>
            <person name="Ivanova N."/>
            <person name="Pati A."/>
            <person name="Edwards K.J."/>
        </authorList>
    </citation>
    <scope>NUCLEOTIDE SEQUENCE [LARGE SCALE GENOMIC DNA]</scope>
    <source>
        <strain evidence="9">ATCC 700491 / DSM 11845 / VT8</strain>
    </source>
</reference>